<comment type="caution">
    <text evidence="2">The sequence shown here is derived from an EMBL/GenBank/DDBJ whole genome shotgun (WGS) entry which is preliminary data.</text>
</comment>
<dbReference type="EMBL" id="QKVK01000001">
    <property type="protein sequence ID" value="PZF78939.1"/>
    <property type="molecule type" value="Genomic_DNA"/>
</dbReference>
<evidence type="ECO:0000313" key="2">
    <source>
        <dbReference type="EMBL" id="PZF78939.1"/>
    </source>
</evidence>
<dbReference type="Proteomes" id="UP000248795">
    <property type="component" value="Unassembled WGS sequence"/>
</dbReference>
<keyword evidence="3" id="KW-1185">Reference proteome</keyword>
<dbReference type="AlphaFoldDB" id="A0A2W2BRX0"/>
<sequence length="109" mass="11984">MESFPANPVRHLAMRFAEIVDEVGKRLHVGCVMAAGQDWVEVSLPEHTRLGSGLQVRFLPSLLSHNVQAGWRAKDRVGFTYVSGGPPEDQFAGLPGLQDPRPASLRLPR</sequence>
<evidence type="ECO:0000313" key="3">
    <source>
        <dbReference type="Proteomes" id="UP000248795"/>
    </source>
</evidence>
<accession>A0A2W2BRX0</accession>
<name>A0A2W2BRX0_9HYPH</name>
<reference evidence="3" key="1">
    <citation type="submission" date="2018-06" db="EMBL/GenBank/DDBJ databases">
        <title>Aestuariibacter litoralis strain KCTC 52945T.</title>
        <authorList>
            <person name="Li X."/>
            <person name="Salam N."/>
            <person name="Li J.-L."/>
            <person name="Chen Y.-M."/>
            <person name="Yang Z.-W."/>
            <person name="Zhang L.-Y."/>
            <person name="Han M.-X."/>
            <person name="Xiao M."/>
            <person name="Li W.-J."/>
        </authorList>
    </citation>
    <scope>NUCLEOTIDE SEQUENCE [LARGE SCALE GENOMIC DNA]</scope>
    <source>
        <strain evidence="3">KCTC 52945</strain>
    </source>
</reference>
<dbReference type="RefSeq" id="WP_111196268.1">
    <property type="nucleotide sequence ID" value="NZ_QKVK01000001.1"/>
</dbReference>
<evidence type="ECO:0008006" key="4">
    <source>
        <dbReference type="Google" id="ProtNLM"/>
    </source>
</evidence>
<gene>
    <name evidence="2" type="ORF">DK847_03920</name>
</gene>
<feature type="region of interest" description="Disordered" evidence="1">
    <location>
        <begin position="85"/>
        <end position="109"/>
    </location>
</feature>
<protein>
    <recommendedName>
        <fullName evidence="4">PilZ domain-containing protein</fullName>
    </recommendedName>
</protein>
<proteinExistence type="predicted"/>
<evidence type="ECO:0000256" key="1">
    <source>
        <dbReference type="SAM" id="MobiDB-lite"/>
    </source>
</evidence>
<organism evidence="2 3">
    <name type="scientific">Aestuariivirga litoralis</name>
    <dbReference type="NCBI Taxonomy" id="2650924"/>
    <lineage>
        <taxon>Bacteria</taxon>
        <taxon>Pseudomonadati</taxon>
        <taxon>Pseudomonadota</taxon>
        <taxon>Alphaproteobacteria</taxon>
        <taxon>Hyphomicrobiales</taxon>
        <taxon>Aestuariivirgaceae</taxon>
        <taxon>Aestuariivirga</taxon>
    </lineage>
</organism>